<organism evidence="1 2">
    <name type="scientific">Roridomyces roridus</name>
    <dbReference type="NCBI Taxonomy" id="1738132"/>
    <lineage>
        <taxon>Eukaryota</taxon>
        <taxon>Fungi</taxon>
        <taxon>Dikarya</taxon>
        <taxon>Basidiomycota</taxon>
        <taxon>Agaricomycotina</taxon>
        <taxon>Agaricomycetes</taxon>
        <taxon>Agaricomycetidae</taxon>
        <taxon>Agaricales</taxon>
        <taxon>Marasmiineae</taxon>
        <taxon>Mycenaceae</taxon>
        <taxon>Roridomyces</taxon>
    </lineage>
</organism>
<dbReference type="Proteomes" id="UP001221142">
    <property type="component" value="Unassembled WGS sequence"/>
</dbReference>
<proteinExistence type="predicted"/>
<keyword evidence="2" id="KW-1185">Reference proteome</keyword>
<protein>
    <submittedName>
        <fullName evidence="1">Uncharacterized protein</fullName>
    </submittedName>
</protein>
<dbReference type="AlphaFoldDB" id="A0AAD7FX11"/>
<sequence>MDANTPSNASSDAGRVPESYKSAGFAGAFFPHSRHLRVTGGTFTSQVHIQNTVQSPREHFKWIGRGEIDLQREIHLDDNLSMTSGRRHGALLYRMFSAKIREETQRNVVNTSHGTRVSGIQTSYKSLVFLISLGHMVLSHRMISCLTRIIWISATHRLFY</sequence>
<evidence type="ECO:0000313" key="2">
    <source>
        <dbReference type="Proteomes" id="UP001221142"/>
    </source>
</evidence>
<name>A0AAD7FX11_9AGAR</name>
<comment type="caution">
    <text evidence="1">The sequence shown here is derived from an EMBL/GenBank/DDBJ whole genome shotgun (WGS) entry which is preliminary data.</text>
</comment>
<accession>A0AAD7FX11</accession>
<reference evidence="1" key="1">
    <citation type="submission" date="2023-03" db="EMBL/GenBank/DDBJ databases">
        <title>Massive genome expansion in bonnet fungi (Mycena s.s.) driven by repeated elements and novel gene families across ecological guilds.</title>
        <authorList>
            <consortium name="Lawrence Berkeley National Laboratory"/>
            <person name="Harder C.B."/>
            <person name="Miyauchi S."/>
            <person name="Viragh M."/>
            <person name="Kuo A."/>
            <person name="Thoen E."/>
            <person name="Andreopoulos B."/>
            <person name="Lu D."/>
            <person name="Skrede I."/>
            <person name="Drula E."/>
            <person name="Henrissat B."/>
            <person name="Morin E."/>
            <person name="Kohler A."/>
            <person name="Barry K."/>
            <person name="LaButti K."/>
            <person name="Morin E."/>
            <person name="Salamov A."/>
            <person name="Lipzen A."/>
            <person name="Mereny Z."/>
            <person name="Hegedus B."/>
            <person name="Baldrian P."/>
            <person name="Stursova M."/>
            <person name="Weitz H."/>
            <person name="Taylor A."/>
            <person name="Grigoriev I.V."/>
            <person name="Nagy L.G."/>
            <person name="Martin F."/>
            <person name="Kauserud H."/>
        </authorList>
    </citation>
    <scope>NUCLEOTIDE SEQUENCE</scope>
    <source>
        <strain evidence="1">9284</strain>
    </source>
</reference>
<evidence type="ECO:0000313" key="1">
    <source>
        <dbReference type="EMBL" id="KAJ7642212.1"/>
    </source>
</evidence>
<gene>
    <name evidence="1" type="ORF">FB45DRAFT_366424</name>
</gene>
<dbReference type="EMBL" id="JARKIF010000004">
    <property type="protein sequence ID" value="KAJ7642212.1"/>
    <property type="molecule type" value="Genomic_DNA"/>
</dbReference>